<accession>A0AAN5I9N3</accession>
<feature type="non-terminal residue" evidence="1">
    <location>
        <position position="81"/>
    </location>
</feature>
<name>A0AAN5I9N3_9BILA</name>
<evidence type="ECO:0000313" key="1">
    <source>
        <dbReference type="EMBL" id="GMR57867.1"/>
    </source>
</evidence>
<protein>
    <submittedName>
        <fullName evidence="1">Uncharacterized protein</fullName>
    </submittedName>
</protein>
<sequence>EWISLCTIIDPYAISLPHTLHSTRFRQIASEASSSHVPELFFLVSFFSVCGFLALLARAPESPSFLTEDLTSFDSSIFTSS</sequence>
<evidence type="ECO:0000313" key="2">
    <source>
        <dbReference type="Proteomes" id="UP001328107"/>
    </source>
</evidence>
<comment type="caution">
    <text evidence="1">The sequence shown here is derived from an EMBL/GenBank/DDBJ whole genome shotgun (WGS) entry which is preliminary data.</text>
</comment>
<proteinExistence type="predicted"/>
<dbReference type="Proteomes" id="UP001328107">
    <property type="component" value="Unassembled WGS sequence"/>
</dbReference>
<keyword evidence="2" id="KW-1185">Reference proteome</keyword>
<dbReference type="AlphaFoldDB" id="A0AAN5I9N3"/>
<feature type="non-terminal residue" evidence="1">
    <location>
        <position position="1"/>
    </location>
</feature>
<dbReference type="EMBL" id="BTRK01000006">
    <property type="protein sequence ID" value="GMR57867.1"/>
    <property type="molecule type" value="Genomic_DNA"/>
</dbReference>
<organism evidence="1 2">
    <name type="scientific">Pristionchus mayeri</name>
    <dbReference type="NCBI Taxonomy" id="1317129"/>
    <lineage>
        <taxon>Eukaryota</taxon>
        <taxon>Metazoa</taxon>
        <taxon>Ecdysozoa</taxon>
        <taxon>Nematoda</taxon>
        <taxon>Chromadorea</taxon>
        <taxon>Rhabditida</taxon>
        <taxon>Rhabditina</taxon>
        <taxon>Diplogasteromorpha</taxon>
        <taxon>Diplogasteroidea</taxon>
        <taxon>Neodiplogasteridae</taxon>
        <taxon>Pristionchus</taxon>
    </lineage>
</organism>
<gene>
    <name evidence="1" type="ORF">PMAYCL1PPCAC_28062</name>
</gene>
<reference evidence="2" key="1">
    <citation type="submission" date="2022-10" db="EMBL/GenBank/DDBJ databases">
        <title>Genome assembly of Pristionchus species.</title>
        <authorList>
            <person name="Yoshida K."/>
            <person name="Sommer R.J."/>
        </authorList>
    </citation>
    <scope>NUCLEOTIDE SEQUENCE [LARGE SCALE GENOMIC DNA]</scope>
    <source>
        <strain evidence="2">RS5460</strain>
    </source>
</reference>